<evidence type="ECO:0000313" key="2">
    <source>
        <dbReference type="EMBL" id="RAV09895.1"/>
    </source>
</evidence>
<dbReference type="OrthoDB" id="9796039at2"/>
<dbReference type="EMBL" id="QMFB01000046">
    <property type="protein sequence ID" value="RAV09895.1"/>
    <property type="molecule type" value="Genomic_DNA"/>
</dbReference>
<feature type="domain" description="DinB-like" evidence="1">
    <location>
        <begin position="15"/>
        <end position="151"/>
    </location>
</feature>
<evidence type="ECO:0000313" key="3">
    <source>
        <dbReference type="Proteomes" id="UP000250369"/>
    </source>
</evidence>
<reference evidence="2 3" key="1">
    <citation type="journal article" date="2009" name="Int. J. Syst. Evol. Microbiol.">
        <title>Paenibacillus contaminans sp. nov., isolated from a contaminated laboratory plate.</title>
        <authorList>
            <person name="Chou J.H."/>
            <person name="Lee J.H."/>
            <person name="Lin M.C."/>
            <person name="Chang P.S."/>
            <person name="Arun A.B."/>
            <person name="Young C.C."/>
            <person name="Chen W.M."/>
        </authorList>
    </citation>
    <scope>NUCLEOTIDE SEQUENCE [LARGE SCALE GENOMIC DNA]</scope>
    <source>
        <strain evidence="2 3">CKOBP-6</strain>
    </source>
</reference>
<dbReference type="Pfam" id="PF12867">
    <property type="entry name" value="DinB_2"/>
    <property type="match status" value="1"/>
</dbReference>
<sequence>MVPVRTEDLELIDAYKRAPLELTQAITGLSNLELDKARAAGKWSIRELVHHIIDCDMNYFQINRFALADTGAKFLFNAFEPPVWNETMNHKIRPVELEVKLFGMMREYIAYLCVSLPNSFDRVLVHENGKATVRDAINHDIQHAAHHIEQILETRRIHNML</sequence>
<organism evidence="2 3">
    <name type="scientific">Paenibacillus contaminans</name>
    <dbReference type="NCBI Taxonomy" id="450362"/>
    <lineage>
        <taxon>Bacteria</taxon>
        <taxon>Bacillati</taxon>
        <taxon>Bacillota</taxon>
        <taxon>Bacilli</taxon>
        <taxon>Bacillales</taxon>
        <taxon>Paenibacillaceae</taxon>
        <taxon>Paenibacillus</taxon>
    </lineage>
</organism>
<dbReference type="Proteomes" id="UP000250369">
    <property type="component" value="Unassembled WGS sequence"/>
</dbReference>
<comment type="caution">
    <text evidence="2">The sequence shown here is derived from an EMBL/GenBank/DDBJ whole genome shotgun (WGS) entry which is preliminary data.</text>
</comment>
<dbReference type="InterPro" id="IPR024775">
    <property type="entry name" value="DinB-like"/>
</dbReference>
<dbReference type="SUPFAM" id="SSF109854">
    <property type="entry name" value="DinB/YfiT-like putative metalloenzymes"/>
    <property type="match status" value="1"/>
</dbReference>
<gene>
    <name evidence="2" type="ORF">DQG23_38585</name>
</gene>
<dbReference type="Gene3D" id="1.20.120.450">
    <property type="entry name" value="dinb family like domain"/>
    <property type="match status" value="1"/>
</dbReference>
<keyword evidence="3" id="KW-1185">Reference proteome</keyword>
<dbReference type="InterPro" id="IPR034660">
    <property type="entry name" value="DinB/YfiT-like"/>
</dbReference>
<proteinExistence type="predicted"/>
<dbReference type="RefSeq" id="WP_113036376.1">
    <property type="nucleotide sequence ID" value="NZ_QMFB01000046.1"/>
</dbReference>
<protein>
    <submittedName>
        <fullName evidence="2">DinB family protein</fullName>
    </submittedName>
</protein>
<dbReference type="AlphaFoldDB" id="A0A329LPG5"/>
<accession>A0A329LPG5</accession>
<name>A0A329LPG5_9BACL</name>
<evidence type="ECO:0000259" key="1">
    <source>
        <dbReference type="Pfam" id="PF12867"/>
    </source>
</evidence>